<dbReference type="EMBL" id="QFGA01000001">
    <property type="protein sequence ID" value="TEB07427.1"/>
    <property type="molecule type" value="Genomic_DNA"/>
</dbReference>
<dbReference type="Proteomes" id="UP000298324">
    <property type="component" value="Unassembled WGS sequence"/>
</dbReference>
<evidence type="ECO:0000313" key="1">
    <source>
        <dbReference type="EMBL" id="TEB07427.1"/>
    </source>
</evidence>
<sequence length="33" mass="3710">MTDIIKSDDSDLPETLDEVTDQIVSYLLKGVKK</sequence>
<reference evidence="1 2" key="1">
    <citation type="journal article" date="2018" name="Environ. Microbiol.">
        <title>Novel energy conservation strategies and behaviour of Pelotomaculum schinkii driving syntrophic propionate catabolism.</title>
        <authorList>
            <person name="Hidalgo-Ahumada C.A.P."/>
            <person name="Nobu M.K."/>
            <person name="Narihiro T."/>
            <person name="Tamaki H."/>
            <person name="Liu W.T."/>
            <person name="Kamagata Y."/>
            <person name="Stams A.J.M."/>
            <person name="Imachi H."/>
            <person name="Sousa D.Z."/>
        </authorList>
    </citation>
    <scope>NUCLEOTIDE SEQUENCE [LARGE SCALE GENOMIC DNA]</scope>
    <source>
        <strain evidence="1 2">HH</strain>
    </source>
</reference>
<protein>
    <submittedName>
        <fullName evidence="1">Uncharacterized protein</fullName>
    </submittedName>
</protein>
<evidence type="ECO:0000313" key="2">
    <source>
        <dbReference type="Proteomes" id="UP000298324"/>
    </source>
</evidence>
<comment type="caution">
    <text evidence="1">The sequence shown here is derived from an EMBL/GenBank/DDBJ whole genome shotgun (WGS) entry which is preliminary data.</text>
</comment>
<organism evidence="1 2">
    <name type="scientific">Pelotomaculum schinkii</name>
    <dbReference type="NCBI Taxonomy" id="78350"/>
    <lineage>
        <taxon>Bacteria</taxon>
        <taxon>Bacillati</taxon>
        <taxon>Bacillota</taxon>
        <taxon>Clostridia</taxon>
        <taxon>Eubacteriales</taxon>
        <taxon>Desulfotomaculaceae</taxon>
        <taxon>Pelotomaculum</taxon>
    </lineage>
</organism>
<gene>
    <name evidence="1" type="ORF">Psch_00980</name>
</gene>
<proteinExistence type="predicted"/>
<accession>A0A4Y7RGI8</accession>
<dbReference type="AlphaFoldDB" id="A0A4Y7RGI8"/>
<keyword evidence="2" id="KW-1185">Reference proteome</keyword>
<name>A0A4Y7RGI8_9FIRM</name>